<evidence type="ECO:0000313" key="4">
    <source>
        <dbReference type="Proteomes" id="UP001362999"/>
    </source>
</evidence>
<gene>
    <name evidence="3" type="ORF">R3P38DRAFT_3619413</name>
</gene>
<dbReference type="Proteomes" id="UP001362999">
    <property type="component" value="Unassembled WGS sequence"/>
</dbReference>
<dbReference type="InterPro" id="IPR036691">
    <property type="entry name" value="Endo/exonu/phosph_ase_sf"/>
</dbReference>
<evidence type="ECO:0000256" key="2">
    <source>
        <dbReference type="SAM" id="MobiDB-lite"/>
    </source>
</evidence>
<accession>A0AAW0DAZ2</accession>
<dbReference type="EMBL" id="JAWWNJ010000009">
    <property type="protein sequence ID" value="KAK7048602.1"/>
    <property type="molecule type" value="Genomic_DNA"/>
</dbReference>
<keyword evidence="4" id="KW-1185">Reference proteome</keyword>
<sequence>MATYTLPPYKPPVFTPHEQADDQSTNDATPPGLLAPGVELIIGGLDRANPGSALDDARRIVNEYNAAHPEQPLPPLKFRPAGTNQTPLDYVFAHLDPHLDKIPRPDILQDTMFRLVEAYRDHGQWVKWKISKGLDKSRQVTFTAANADAAKLLKTELDKQLADKGHVVQGSWIGNQREPRITYNLVSPRSAHEVLASRPVVNGSILLPSQPRFIQPQWGLEIAIAGCAEVIGAQQLLDNYIRSTYGNDAIATSRMELYDDVYCAVLKDWDTSTRLLSEPFEAFLAYKARPSFTSPADPMFLYEYNSMGAPANPSFLRDRQQTSAFGDPQTSVLQDQINELRKQGTATVNGFQQMIGQHGKSISALEASQDKIFQGIAALSSIMSSGSLLAAQNSTLQNLTSQRSTLNILMTMNSNPQTTPLLTSQAEELDRQIKNQQAAVDQAKNQVAALNRHFSPTLSITEHPRNPQSQTSTSRSRPDSTDQRPTNRPRHSADDDEERVRAMIEVRSCPPPLDPSHPLFTSSGLKACSGGQSWDQRRGRQRLHTSIHAFLIMFLSIAILPVLASHTFRTFSINTNGFGDVMKQAAVHDAILSLRPNAFVINETKSSSPVASRIQVKGYKTYESQGVRAEGKSRTGKWGVIVGIEDSLHVQRVEVSPSLQGRAVVLDIVIPTSNGKGFGHRFIGLYAPWKPGEVDDEEASNFWRLIIHLCQQAPYSWSIEGDCNATTSSAESTGENYRLTPARRQYADFLHIANGKDLWMEQPDRNAANTFTYKGPFGQSIIDRMAHSTAGVLGGSIAVSKVFIPATDHRAIVASIALCPPPTWDSHAEIPAFSTPYYDPRSIYPKRGEKHRFKAFSDAVDEAMASENLHASRIEDEVTWTTVYGKLTDIFRDAALSCFEYPKVGAMQGKKRITNPTLQAIIIEIRRTNRLLSAFSSRHLHSPRCLHENWARTYINTYQAAPQTDPSGRIISFDTYLKSIRRALSKLRYREEKAEITRRQDITTRNKIRGSLFGGSAKKLYGPNIYDPPPLALSSEEDPSSFITSPEGIKTGTMTYFNDLFSRHPRTPGNKPWMTTPSVLRI</sequence>
<reference evidence="3 4" key="1">
    <citation type="journal article" date="2024" name="J Genomics">
        <title>Draft genome sequencing and assembly of Favolaschia claudopus CIRM-BRFM 2984 isolated from oak limbs.</title>
        <authorList>
            <person name="Navarro D."/>
            <person name="Drula E."/>
            <person name="Chaduli D."/>
            <person name="Cazenave R."/>
            <person name="Ahrendt S."/>
            <person name="Wang J."/>
            <person name="Lipzen A."/>
            <person name="Daum C."/>
            <person name="Barry K."/>
            <person name="Grigoriev I.V."/>
            <person name="Favel A."/>
            <person name="Rosso M.N."/>
            <person name="Martin F."/>
        </authorList>
    </citation>
    <scope>NUCLEOTIDE SEQUENCE [LARGE SCALE GENOMIC DNA]</scope>
    <source>
        <strain evidence="3 4">CIRM-BRFM 2984</strain>
    </source>
</reference>
<dbReference type="AlphaFoldDB" id="A0AAW0DAZ2"/>
<feature type="coiled-coil region" evidence="1">
    <location>
        <begin position="426"/>
        <end position="453"/>
    </location>
</feature>
<keyword evidence="1" id="KW-0175">Coiled coil</keyword>
<dbReference type="Gene3D" id="3.60.10.10">
    <property type="entry name" value="Endonuclease/exonuclease/phosphatase"/>
    <property type="match status" value="1"/>
</dbReference>
<evidence type="ECO:0000313" key="3">
    <source>
        <dbReference type="EMBL" id="KAK7048602.1"/>
    </source>
</evidence>
<name>A0AAW0DAZ2_9AGAR</name>
<evidence type="ECO:0000256" key="1">
    <source>
        <dbReference type="SAM" id="Coils"/>
    </source>
</evidence>
<organism evidence="3 4">
    <name type="scientific">Favolaschia claudopus</name>
    <dbReference type="NCBI Taxonomy" id="2862362"/>
    <lineage>
        <taxon>Eukaryota</taxon>
        <taxon>Fungi</taxon>
        <taxon>Dikarya</taxon>
        <taxon>Basidiomycota</taxon>
        <taxon>Agaricomycotina</taxon>
        <taxon>Agaricomycetes</taxon>
        <taxon>Agaricomycetidae</taxon>
        <taxon>Agaricales</taxon>
        <taxon>Marasmiineae</taxon>
        <taxon>Mycenaceae</taxon>
        <taxon>Favolaschia</taxon>
    </lineage>
</organism>
<feature type="non-terminal residue" evidence="3">
    <location>
        <position position="1082"/>
    </location>
</feature>
<protein>
    <submittedName>
        <fullName evidence="3">Uncharacterized protein</fullName>
    </submittedName>
</protein>
<feature type="region of interest" description="Disordered" evidence="2">
    <location>
        <begin position="1"/>
        <end position="32"/>
    </location>
</feature>
<dbReference type="SUPFAM" id="SSF56219">
    <property type="entry name" value="DNase I-like"/>
    <property type="match status" value="1"/>
</dbReference>
<feature type="region of interest" description="Disordered" evidence="2">
    <location>
        <begin position="455"/>
        <end position="498"/>
    </location>
</feature>
<proteinExistence type="predicted"/>
<comment type="caution">
    <text evidence="3">The sequence shown here is derived from an EMBL/GenBank/DDBJ whole genome shotgun (WGS) entry which is preliminary data.</text>
</comment>